<feature type="compositionally biased region" description="Low complexity" evidence="1">
    <location>
        <begin position="225"/>
        <end position="236"/>
    </location>
</feature>
<comment type="caution">
    <text evidence="3">The sequence shown here is derived from an EMBL/GenBank/DDBJ whole genome shotgun (WGS) entry which is preliminary data.</text>
</comment>
<sequence length="253" mass="28849">MWRRLDNNGYLLDEFVERVDQEFLNFVFANSRFVSHGRIKCPCTKCDNRKFLSRSDVHLHIVRNGFSRGYSIWYAHGESLNRRNDATGSSRVPNEEGSRYRTMVIDAMGLGLIQNPMCDEQPPNLEAQKFFDLLEDADEPLCDGCKKQTKLSAVSQLLNVKSEYNMSEACYDRLISVIKTMLPEGEKLPDNLYKTKKQLAKLGLGYKKIDACTNNYVTADPPIHSNSTAQTSTTSQCDLSPEKYVARRELPTQ</sequence>
<dbReference type="AlphaFoldDB" id="A0AAW2YB01"/>
<organism evidence="3">
    <name type="scientific">Sesamum latifolium</name>
    <dbReference type="NCBI Taxonomy" id="2727402"/>
    <lineage>
        <taxon>Eukaryota</taxon>
        <taxon>Viridiplantae</taxon>
        <taxon>Streptophyta</taxon>
        <taxon>Embryophyta</taxon>
        <taxon>Tracheophyta</taxon>
        <taxon>Spermatophyta</taxon>
        <taxon>Magnoliopsida</taxon>
        <taxon>eudicotyledons</taxon>
        <taxon>Gunneridae</taxon>
        <taxon>Pentapetalae</taxon>
        <taxon>asterids</taxon>
        <taxon>lamiids</taxon>
        <taxon>Lamiales</taxon>
        <taxon>Pedaliaceae</taxon>
        <taxon>Sesamum</taxon>
    </lineage>
</organism>
<evidence type="ECO:0000259" key="2">
    <source>
        <dbReference type="Pfam" id="PF13963"/>
    </source>
</evidence>
<accession>A0AAW2YB01</accession>
<feature type="region of interest" description="Disordered" evidence="1">
    <location>
        <begin position="223"/>
        <end position="243"/>
    </location>
</feature>
<reference evidence="3" key="1">
    <citation type="submission" date="2020-06" db="EMBL/GenBank/DDBJ databases">
        <authorList>
            <person name="Li T."/>
            <person name="Hu X."/>
            <person name="Zhang T."/>
            <person name="Song X."/>
            <person name="Zhang H."/>
            <person name="Dai N."/>
            <person name="Sheng W."/>
            <person name="Hou X."/>
            <person name="Wei L."/>
        </authorList>
    </citation>
    <scope>NUCLEOTIDE SEQUENCE</scope>
    <source>
        <strain evidence="3">KEN1</strain>
        <tissue evidence="3">Leaf</tissue>
    </source>
</reference>
<dbReference type="Pfam" id="PF13963">
    <property type="entry name" value="Transpos_assoc"/>
    <property type="match status" value="1"/>
</dbReference>
<dbReference type="InterPro" id="IPR029480">
    <property type="entry name" value="Transpos_assoc"/>
</dbReference>
<dbReference type="EMBL" id="JACGWN010000001">
    <property type="protein sequence ID" value="KAL0462924.1"/>
    <property type="molecule type" value="Genomic_DNA"/>
</dbReference>
<gene>
    <name evidence="3" type="ORF">Slati_0180000</name>
</gene>
<proteinExistence type="predicted"/>
<protein>
    <recommendedName>
        <fullName evidence="2">Transposase-associated domain-containing protein</fullName>
    </recommendedName>
</protein>
<reference evidence="3" key="2">
    <citation type="journal article" date="2024" name="Plant">
        <title>Genomic evolution and insights into agronomic trait innovations of Sesamum species.</title>
        <authorList>
            <person name="Miao H."/>
            <person name="Wang L."/>
            <person name="Qu L."/>
            <person name="Liu H."/>
            <person name="Sun Y."/>
            <person name="Le M."/>
            <person name="Wang Q."/>
            <person name="Wei S."/>
            <person name="Zheng Y."/>
            <person name="Lin W."/>
            <person name="Duan Y."/>
            <person name="Cao H."/>
            <person name="Xiong S."/>
            <person name="Wang X."/>
            <person name="Wei L."/>
            <person name="Li C."/>
            <person name="Ma Q."/>
            <person name="Ju M."/>
            <person name="Zhao R."/>
            <person name="Li G."/>
            <person name="Mu C."/>
            <person name="Tian Q."/>
            <person name="Mei H."/>
            <person name="Zhang T."/>
            <person name="Gao T."/>
            <person name="Zhang H."/>
        </authorList>
    </citation>
    <scope>NUCLEOTIDE SEQUENCE</scope>
    <source>
        <strain evidence="3">KEN1</strain>
    </source>
</reference>
<evidence type="ECO:0000313" key="3">
    <source>
        <dbReference type="EMBL" id="KAL0462924.1"/>
    </source>
</evidence>
<dbReference type="PANTHER" id="PTHR10775:SF179">
    <property type="entry name" value="TRANSPOSON, EN_SPM-LIKE, TRANSPOSASE-ASSOCIATED DOMAIN PROTEIN"/>
    <property type="match status" value="1"/>
</dbReference>
<name>A0AAW2YB01_9LAMI</name>
<dbReference type="PANTHER" id="PTHR10775">
    <property type="entry name" value="OS08G0208400 PROTEIN"/>
    <property type="match status" value="1"/>
</dbReference>
<evidence type="ECO:0000256" key="1">
    <source>
        <dbReference type="SAM" id="MobiDB-lite"/>
    </source>
</evidence>
<feature type="domain" description="Transposase-associated" evidence="2">
    <location>
        <begin position="12"/>
        <end position="78"/>
    </location>
</feature>